<dbReference type="EMBL" id="HACM01005527">
    <property type="protein sequence ID" value="CRZ05969.1"/>
    <property type="molecule type" value="Transcribed_RNA"/>
</dbReference>
<protein>
    <submittedName>
        <fullName evidence="2">Uncharacterized protein</fullName>
    </submittedName>
</protein>
<evidence type="ECO:0000313" key="2">
    <source>
        <dbReference type="EMBL" id="CRZ05971.1"/>
    </source>
</evidence>
<proteinExistence type="predicted"/>
<dbReference type="EMBL" id="HACM01005522">
    <property type="protein sequence ID" value="CRZ05964.1"/>
    <property type="molecule type" value="Transcribed_RNA"/>
</dbReference>
<feature type="signal peptide" evidence="1">
    <location>
        <begin position="1"/>
        <end position="16"/>
    </location>
</feature>
<name>A0A0H5QWG1_9EUKA</name>
<sequence length="129" mass="14461">MLPVLMRVVTWFIVRAISLNSAFRPKTAVEKGLGLGEQQRWTTARGLAIEDKIDDIEHELSIKYFNCFKTMARDKHGHDVGRGDTPDLVEPFVIIALPQTGANGLRSGIVTDLKNEHINLNCYCSFSQC</sequence>
<feature type="chain" id="PRO_5011353018" evidence="1">
    <location>
        <begin position="17"/>
        <end position="129"/>
    </location>
</feature>
<dbReference type="EMBL" id="HACM01005529">
    <property type="protein sequence ID" value="CRZ05971.1"/>
    <property type="molecule type" value="Transcribed_RNA"/>
</dbReference>
<evidence type="ECO:0000256" key="1">
    <source>
        <dbReference type="SAM" id="SignalP"/>
    </source>
</evidence>
<keyword evidence="1" id="KW-0732">Signal</keyword>
<reference evidence="2" key="1">
    <citation type="submission" date="2015-04" db="EMBL/GenBank/DDBJ databases">
        <title>The genome sequence of the plant pathogenic Rhizarian Plasmodiophora brassicae reveals insights in its biotrophic life cycle and the origin of chitin synthesis.</title>
        <authorList>
            <person name="Schwelm A."/>
            <person name="Fogelqvist J."/>
            <person name="Knaust A."/>
            <person name="Julke S."/>
            <person name="Lilja T."/>
            <person name="Dhandapani V."/>
            <person name="Bonilla-Rosso G."/>
            <person name="Karlsson M."/>
            <person name="Shevchenko A."/>
            <person name="Choi S.R."/>
            <person name="Kim H.G."/>
            <person name="Park J.Y."/>
            <person name="Lim Y.P."/>
            <person name="Ludwig-Muller J."/>
            <person name="Dixelius C."/>
        </authorList>
    </citation>
    <scope>NUCLEOTIDE SEQUENCE</scope>
    <source>
        <tissue evidence="2">Potato root galls</tissue>
    </source>
</reference>
<accession>A0A0H5QWG1</accession>
<dbReference type="AlphaFoldDB" id="A0A0H5QWG1"/>
<organism evidence="2">
    <name type="scientific">Spongospora subterranea</name>
    <dbReference type="NCBI Taxonomy" id="70186"/>
    <lineage>
        <taxon>Eukaryota</taxon>
        <taxon>Sar</taxon>
        <taxon>Rhizaria</taxon>
        <taxon>Endomyxa</taxon>
        <taxon>Phytomyxea</taxon>
        <taxon>Plasmodiophorida</taxon>
        <taxon>Plasmodiophoridae</taxon>
        <taxon>Spongospora</taxon>
    </lineage>
</organism>